<evidence type="ECO:0000313" key="3">
    <source>
        <dbReference type="Proteomes" id="UP001631957"/>
    </source>
</evidence>
<feature type="chain" id="PRO_5045931594" description="Secreted protein" evidence="1">
    <location>
        <begin position="29"/>
        <end position="116"/>
    </location>
</feature>
<evidence type="ECO:0000256" key="1">
    <source>
        <dbReference type="SAM" id="SignalP"/>
    </source>
</evidence>
<organism evidence="2 3">
    <name type="scientific">Streptomyces niveiscabiei</name>
    <dbReference type="NCBI Taxonomy" id="164115"/>
    <lineage>
        <taxon>Bacteria</taxon>
        <taxon>Bacillati</taxon>
        <taxon>Actinomycetota</taxon>
        <taxon>Actinomycetes</taxon>
        <taxon>Kitasatosporales</taxon>
        <taxon>Streptomycetaceae</taxon>
        <taxon>Streptomyces</taxon>
    </lineage>
</organism>
<gene>
    <name evidence="2" type="ORF">ACKI18_20305</name>
</gene>
<proteinExistence type="predicted"/>
<evidence type="ECO:0008006" key="4">
    <source>
        <dbReference type="Google" id="ProtNLM"/>
    </source>
</evidence>
<accession>A0ABW9HSH6</accession>
<dbReference type="EMBL" id="JBJVNI010000010">
    <property type="protein sequence ID" value="MFM9611038.1"/>
    <property type="molecule type" value="Genomic_DNA"/>
</dbReference>
<name>A0ABW9HSH6_9ACTN</name>
<evidence type="ECO:0000313" key="2">
    <source>
        <dbReference type="EMBL" id="MFM9611038.1"/>
    </source>
</evidence>
<comment type="caution">
    <text evidence="2">The sequence shown here is derived from an EMBL/GenBank/DDBJ whole genome shotgun (WGS) entry which is preliminary data.</text>
</comment>
<keyword evidence="1" id="KW-0732">Signal</keyword>
<feature type="signal peptide" evidence="1">
    <location>
        <begin position="1"/>
        <end position="28"/>
    </location>
</feature>
<reference evidence="2 3" key="1">
    <citation type="submission" date="2024-12" db="EMBL/GenBank/DDBJ databases">
        <title>Forecasting of Potato common scab and diversities of Pathogenic streptomyces spp. in china.</title>
        <authorList>
            <person name="Handique U."/>
            <person name="Wu J."/>
        </authorList>
    </citation>
    <scope>NUCLEOTIDE SEQUENCE [LARGE SCALE GENOMIC DNA]</scope>
    <source>
        <strain evidence="2 3">ZRIMU1530</strain>
    </source>
</reference>
<keyword evidence="3" id="KW-1185">Reference proteome</keyword>
<dbReference type="RefSeq" id="WP_055723610.1">
    <property type="nucleotide sequence ID" value="NZ_JBJVNI010000010.1"/>
</dbReference>
<protein>
    <recommendedName>
        <fullName evidence="4">Secreted protein</fullName>
    </recommendedName>
</protein>
<dbReference type="Proteomes" id="UP001631957">
    <property type="component" value="Unassembled WGS sequence"/>
</dbReference>
<sequence>MRTRLATLAGSALLATATVLATSPAASAAETTTWQLTGVSPGRAKAAYVSSPTARGVCVQANNRWTDPVGGTITTLVFTNDSNCTGSAGTQCRTTVPSSPAGATRIFDVHSCRWVG</sequence>